<evidence type="ECO:0000256" key="1">
    <source>
        <dbReference type="ARBA" id="ARBA00038376"/>
    </source>
</evidence>
<name>A0A8H6JGF0_9PEZI</name>
<comment type="caution">
    <text evidence="3">The sequence shown here is derived from an EMBL/GenBank/DDBJ whole genome shotgun (WGS) entry which is preliminary data.</text>
</comment>
<sequence>MSVNKTIAFFGASGGCGLAALRHALAEGHTCIALCRNPAKMTDVLPEAQHRNLVVKKGNAHGIDDVAACLAHPADGSRLVDAVSFSIGSPLDLARMTVEDPDVCKNGIAAVPGALERLRSREGMKGSPRLVVISTTGISKYGCDVPMLQVPMHHVLLRAPHADKKVMEERLEASAEEWTVVRPAFLSDGAAPGKRIRVGVEDPRTGVESKAVGYGISREDIGGWIYENVLRTGGAGVPPQGRVHHLVRVAGGAIGEEC</sequence>
<organism evidence="3 4">
    <name type="scientific">Colletotrichum sojae</name>
    <dbReference type="NCBI Taxonomy" id="2175907"/>
    <lineage>
        <taxon>Eukaryota</taxon>
        <taxon>Fungi</taxon>
        <taxon>Dikarya</taxon>
        <taxon>Ascomycota</taxon>
        <taxon>Pezizomycotina</taxon>
        <taxon>Sordariomycetes</taxon>
        <taxon>Hypocreomycetidae</taxon>
        <taxon>Glomerellales</taxon>
        <taxon>Glomerellaceae</taxon>
        <taxon>Colletotrichum</taxon>
        <taxon>Colletotrichum orchidearum species complex</taxon>
    </lineage>
</organism>
<dbReference type="InterPro" id="IPR016040">
    <property type="entry name" value="NAD(P)-bd_dom"/>
</dbReference>
<dbReference type="InterPro" id="IPR036291">
    <property type="entry name" value="NAD(P)-bd_dom_sf"/>
</dbReference>
<feature type="domain" description="NAD(P)-binding" evidence="2">
    <location>
        <begin position="11"/>
        <end position="227"/>
    </location>
</feature>
<keyword evidence="4" id="KW-1185">Reference proteome</keyword>
<dbReference type="PROSITE" id="PS51257">
    <property type="entry name" value="PROKAR_LIPOPROTEIN"/>
    <property type="match status" value="1"/>
</dbReference>
<dbReference type="EMBL" id="WIGN01000063">
    <property type="protein sequence ID" value="KAF6812467.1"/>
    <property type="molecule type" value="Genomic_DNA"/>
</dbReference>
<dbReference type="SUPFAM" id="SSF51735">
    <property type="entry name" value="NAD(P)-binding Rossmann-fold domains"/>
    <property type="match status" value="1"/>
</dbReference>
<proteinExistence type="inferred from homology"/>
<dbReference type="InterPro" id="IPR051606">
    <property type="entry name" value="Polyketide_Oxido-like"/>
</dbReference>
<dbReference type="PANTHER" id="PTHR43355:SF2">
    <property type="entry name" value="FLAVIN REDUCTASE (NADPH)"/>
    <property type="match status" value="1"/>
</dbReference>
<dbReference type="Gene3D" id="3.40.50.720">
    <property type="entry name" value="NAD(P)-binding Rossmann-like Domain"/>
    <property type="match status" value="1"/>
</dbReference>
<dbReference type="PANTHER" id="PTHR43355">
    <property type="entry name" value="FLAVIN REDUCTASE (NADPH)"/>
    <property type="match status" value="1"/>
</dbReference>
<dbReference type="AlphaFoldDB" id="A0A8H6JGF0"/>
<comment type="similarity">
    <text evidence="1">Belongs to the avfA family.</text>
</comment>
<evidence type="ECO:0000313" key="4">
    <source>
        <dbReference type="Proteomes" id="UP000652219"/>
    </source>
</evidence>
<dbReference type="Proteomes" id="UP000652219">
    <property type="component" value="Unassembled WGS sequence"/>
</dbReference>
<dbReference type="Pfam" id="PF13460">
    <property type="entry name" value="NAD_binding_10"/>
    <property type="match status" value="1"/>
</dbReference>
<evidence type="ECO:0000313" key="3">
    <source>
        <dbReference type="EMBL" id="KAF6812467.1"/>
    </source>
</evidence>
<gene>
    <name evidence="3" type="ORF">CSOJ01_05172</name>
</gene>
<accession>A0A8H6JGF0</accession>
<dbReference type="GO" id="GO:0004074">
    <property type="term" value="F:biliverdin reductase [NAD(P)H] activity"/>
    <property type="evidence" value="ECO:0007669"/>
    <property type="project" value="TreeGrafter"/>
</dbReference>
<dbReference type="GO" id="GO:0042602">
    <property type="term" value="F:riboflavin reductase (NADPH) activity"/>
    <property type="evidence" value="ECO:0007669"/>
    <property type="project" value="TreeGrafter"/>
</dbReference>
<protein>
    <recommendedName>
        <fullName evidence="2">NAD(P)-binding domain-containing protein</fullName>
    </recommendedName>
</protein>
<evidence type="ECO:0000259" key="2">
    <source>
        <dbReference type="Pfam" id="PF13460"/>
    </source>
</evidence>
<reference evidence="3 4" key="1">
    <citation type="journal article" date="2020" name="Phytopathology">
        <title>Genome Sequence Resources of Colletotrichum truncatum, C. plurivorum, C. musicola, and C. sojae: Four Species Pathogenic to Soybean (Glycine max).</title>
        <authorList>
            <person name="Rogerio F."/>
            <person name="Boufleur T.R."/>
            <person name="Ciampi-Guillardi M."/>
            <person name="Sukno S.A."/>
            <person name="Thon M.R."/>
            <person name="Massola Junior N.S."/>
            <person name="Baroncelli R."/>
        </authorList>
    </citation>
    <scope>NUCLEOTIDE SEQUENCE [LARGE SCALE GENOMIC DNA]</scope>
    <source>
        <strain evidence="3 4">LFN0009</strain>
    </source>
</reference>